<dbReference type="Gene3D" id="3.30.70.1410">
    <property type="entry name" value="yhjk (haloacid dehalogenase-like hydrolase protein) domain"/>
    <property type="match status" value="1"/>
</dbReference>
<dbReference type="InterPro" id="IPR023214">
    <property type="entry name" value="HAD_sf"/>
</dbReference>
<dbReference type="EMBL" id="FNYV01000016">
    <property type="protein sequence ID" value="SEK04303.1"/>
    <property type="molecule type" value="Genomic_DNA"/>
</dbReference>
<dbReference type="GO" id="GO:0005829">
    <property type="term" value="C:cytosol"/>
    <property type="evidence" value="ECO:0007669"/>
    <property type="project" value="TreeGrafter"/>
</dbReference>
<evidence type="ECO:0000313" key="4">
    <source>
        <dbReference type="EMBL" id="SEK04303.1"/>
    </source>
</evidence>
<dbReference type="SFLD" id="SFLDG01140">
    <property type="entry name" value="C2.B:_Phosphomannomutase_and_P"/>
    <property type="match status" value="1"/>
</dbReference>
<dbReference type="STRING" id="1144548.SAMN05443287_11688"/>
<dbReference type="OrthoDB" id="3180855at2"/>
<evidence type="ECO:0000256" key="2">
    <source>
        <dbReference type="SAM" id="MobiDB-lite"/>
    </source>
</evidence>
<feature type="domain" description="Sucrose phosphatase-like" evidence="3">
    <location>
        <begin position="23"/>
        <end position="276"/>
    </location>
</feature>
<dbReference type="GO" id="GO:0016791">
    <property type="term" value="F:phosphatase activity"/>
    <property type="evidence" value="ECO:0007669"/>
    <property type="project" value="TreeGrafter"/>
</dbReference>
<dbReference type="NCBIfam" id="TIGR01484">
    <property type="entry name" value="HAD-SF-IIB"/>
    <property type="match status" value="1"/>
</dbReference>
<organism evidence="4 5">
    <name type="scientific">Micromonospora phaseoli</name>
    <dbReference type="NCBI Taxonomy" id="1144548"/>
    <lineage>
        <taxon>Bacteria</taxon>
        <taxon>Bacillati</taxon>
        <taxon>Actinomycetota</taxon>
        <taxon>Actinomycetes</taxon>
        <taxon>Micromonosporales</taxon>
        <taxon>Micromonosporaceae</taxon>
        <taxon>Micromonospora</taxon>
    </lineage>
</organism>
<feature type="compositionally biased region" description="Polar residues" evidence="2">
    <location>
        <begin position="294"/>
        <end position="304"/>
    </location>
</feature>
<dbReference type="Gene3D" id="3.40.50.1000">
    <property type="entry name" value="HAD superfamily/HAD-like"/>
    <property type="match status" value="1"/>
</dbReference>
<dbReference type="Proteomes" id="UP000198707">
    <property type="component" value="Unassembled WGS sequence"/>
</dbReference>
<evidence type="ECO:0000313" key="5">
    <source>
        <dbReference type="Proteomes" id="UP000198707"/>
    </source>
</evidence>
<dbReference type="AlphaFoldDB" id="A0A1H7DRC0"/>
<dbReference type="GO" id="GO:0000287">
    <property type="term" value="F:magnesium ion binding"/>
    <property type="evidence" value="ECO:0007669"/>
    <property type="project" value="TreeGrafter"/>
</dbReference>
<dbReference type="InterPro" id="IPR036412">
    <property type="entry name" value="HAD-like_sf"/>
</dbReference>
<keyword evidence="5" id="KW-1185">Reference proteome</keyword>
<evidence type="ECO:0000259" key="3">
    <source>
        <dbReference type="Pfam" id="PF05116"/>
    </source>
</evidence>
<dbReference type="Pfam" id="PF05116">
    <property type="entry name" value="S6PP"/>
    <property type="match status" value="1"/>
</dbReference>
<dbReference type="SFLD" id="SFLDG01141">
    <property type="entry name" value="C2.B.1:_Sucrose_Phosphatase_Li"/>
    <property type="match status" value="1"/>
</dbReference>
<dbReference type="InterPro" id="IPR006380">
    <property type="entry name" value="SPP-like_dom"/>
</dbReference>
<sequence length="304" mass="32969">MPPSAPTGELLCHLVRPDTVRRVAFCDFDETYLAHQPTAAQRRSLRELEAYLVRSAGQGLLFGWVTGSSLVSVTAKARRHELAVMPHFVAAALGTELVFFADGVPVPDPVWQQRIAASGFSADRVDLAVEALAARGIRLTPQPTSVEKEYVASYYHQARGTSADRAALVGIRSEARRHGLGVNISRCNPLAGDPEDAYDVDLLPDCCGKRNVVRHVCQRFGVPTSVAYAFGDSGNDLEMLAAVGHGLLVANATAEARSRHERVSPHPYAEAVLHALQQAPRTVTDHTGRRAPRKTSQFDDSSEN</sequence>
<keyword evidence="1" id="KW-0378">Hydrolase</keyword>
<proteinExistence type="predicted"/>
<name>A0A1H7DRC0_9ACTN</name>
<dbReference type="SFLD" id="SFLDS00003">
    <property type="entry name" value="Haloacid_Dehalogenase"/>
    <property type="match status" value="1"/>
</dbReference>
<accession>A0A1H7DRC0</accession>
<dbReference type="InterPro" id="IPR006379">
    <property type="entry name" value="HAD-SF_hydro_IIB"/>
</dbReference>
<dbReference type="SUPFAM" id="SSF56784">
    <property type="entry name" value="HAD-like"/>
    <property type="match status" value="1"/>
</dbReference>
<feature type="region of interest" description="Disordered" evidence="2">
    <location>
        <begin position="280"/>
        <end position="304"/>
    </location>
</feature>
<dbReference type="PANTHER" id="PTHR10000:SF57">
    <property type="entry name" value="KANOSAMINE-6-PHOSPHATE PHOSPHATASE"/>
    <property type="match status" value="1"/>
</dbReference>
<gene>
    <name evidence="4" type="ORF">SAMN05443287_11688</name>
</gene>
<reference evidence="5" key="1">
    <citation type="submission" date="2016-10" db="EMBL/GenBank/DDBJ databases">
        <authorList>
            <person name="Varghese N."/>
            <person name="Submissions S."/>
        </authorList>
    </citation>
    <scope>NUCLEOTIDE SEQUENCE [LARGE SCALE GENOMIC DNA]</scope>
    <source>
        <strain evidence="5">CGMCC 4.7038</strain>
    </source>
</reference>
<dbReference type="PANTHER" id="PTHR10000">
    <property type="entry name" value="PHOSPHOSERINE PHOSPHATASE"/>
    <property type="match status" value="1"/>
</dbReference>
<evidence type="ECO:0000256" key="1">
    <source>
        <dbReference type="ARBA" id="ARBA00022801"/>
    </source>
</evidence>
<dbReference type="RefSeq" id="WP_092383157.1">
    <property type="nucleotide sequence ID" value="NZ_BOPI01000018.1"/>
</dbReference>
<protein>
    <submittedName>
        <fullName evidence="4">Kanosamine-6-phosphate phosphatase</fullName>
    </submittedName>
</protein>